<name>A0A4Q4KH02_9FLAO</name>
<dbReference type="RefSeq" id="WP_130094786.1">
    <property type="nucleotide sequence ID" value="NZ_SETE01000007.1"/>
</dbReference>
<proteinExistence type="predicted"/>
<evidence type="ECO:0000313" key="2">
    <source>
        <dbReference type="Proteomes" id="UP000293952"/>
    </source>
</evidence>
<gene>
    <name evidence="1" type="ORF">ERX46_15560</name>
</gene>
<keyword evidence="2" id="KW-1185">Reference proteome</keyword>
<dbReference type="OrthoDB" id="1467250at2"/>
<evidence type="ECO:0000313" key="1">
    <source>
        <dbReference type="EMBL" id="RYM32098.1"/>
    </source>
</evidence>
<comment type="caution">
    <text evidence="1">The sequence shown here is derived from an EMBL/GenBank/DDBJ whole genome shotgun (WGS) entry which is preliminary data.</text>
</comment>
<dbReference type="EMBL" id="SETE01000007">
    <property type="protein sequence ID" value="RYM32098.1"/>
    <property type="molecule type" value="Genomic_DNA"/>
</dbReference>
<dbReference type="Proteomes" id="UP000293952">
    <property type="component" value="Unassembled WGS sequence"/>
</dbReference>
<protein>
    <submittedName>
        <fullName evidence="1">Uncharacterized protein</fullName>
    </submittedName>
</protein>
<reference evidence="1 2" key="1">
    <citation type="submission" date="2019-02" db="EMBL/GenBank/DDBJ databases">
        <title>Genome sequence of the sea-ice species Brumimicrobium glaciale.</title>
        <authorList>
            <person name="Bowman J.P."/>
        </authorList>
    </citation>
    <scope>NUCLEOTIDE SEQUENCE [LARGE SCALE GENOMIC DNA]</scope>
    <source>
        <strain evidence="1 2">IC156</strain>
    </source>
</reference>
<dbReference type="AlphaFoldDB" id="A0A4Q4KH02"/>
<organism evidence="1 2">
    <name type="scientific">Brumimicrobium glaciale</name>
    <dbReference type="NCBI Taxonomy" id="200475"/>
    <lineage>
        <taxon>Bacteria</taxon>
        <taxon>Pseudomonadati</taxon>
        <taxon>Bacteroidota</taxon>
        <taxon>Flavobacteriia</taxon>
        <taxon>Flavobacteriales</taxon>
        <taxon>Crocinitomicaceae</taxon>
        <taxon>Brumimicrobium</taxon>
    </lineage>
</organism>
<accession>A0A4Q4KH02</accession>
<sequence>MDNQTLDIKKDNKLSQLKAILYLLQTNLEEFKEEVDASYALLTLGEKTPLAKKLEKKIQDPINDIFQFSNKIDSQVNQILDTIIRGYFKKNHSSIKKVFKTRKSLNDLHYSIVLKEDNVKSRDVFFEFLNTIDLANISQKHNVYFQFIPSELVDKIKFDEEIKFE</sequence>